<evidence type="ECO:0000313" key="5">
    <source>
        <dbReference type="Proteomes" id="UP001265983"/>
    </source>
</evidence>
<dbReference type="PANTHER" id="PTHR33336">
    <property type="entry name" value="QUINOL MONOOXYGENASE YGIN-RELATED"/>
    <property type="match status" value="1"/>
</dbReference>
<dbReference type="Proteomes" id="UP000423525">
    <property type="component" value="Chromosome"/>
</dbReference>
<organism evidence="3 4">
    <name type="scientific">Corynebacterium rouxii</name>
    <dbReference type="NCBI Taxonomy" id="2719119"/>
    <lineage>
        <taxon>Bacteria</taxon>
        <taxon>Bacillati</taxon>
        <taxon>Actinomycetota</taxon>
        <taxon>Actinomycetes</taxon>
        <taxon>Mycobacteriales</taxon>
        <taxon>Corynebacteriaceae</taxon>
        <taxon>Corynebacterium</taxon>
    </lineage>
</organism>
<dbReference type="Proteomes" id="UP001265983">
    <property type="component" value="Unassembled WGS sequence"/>
</dbReference>
<dbReference type="PANTHER" id="PTHR33336:SF3">
    <property type="entry name" value="ABM DOMAIN-CONTAINING PROTEIN"/>
    <property type="match status" value="1"/>
</dbReference>
<dbReference type="AlphaFoldDB" id="A0A6I8MF32"/>
<protein>
    <submittedName>
        <fullName evidence="3">Antibiotic biosynthesis monooxygenase</fullName>
    </submittedName>
    <submittedName>
        <fullName evidence="2">Quinol monooxygenase</fullName>
        <ecNumber evidence="2">1.-.-.-</ecNumber>
    </submittedName>
</protein>
<dbReference type="InterPro" id="IPR007138">
    <property type="entry name" value="ABM_dom"/>
</dbReference>
<proteinExistence type="predicted"/>
<accession>A0A6I8MF32</accession>
<keyword evidence="5" id="KW-1185">Reference proteome</keyword>
<evidence type="ECO:0000313" key="4">
    <source>
        <dbReference type="Proteomes" id="UP000423525"/>
    </source>
</evidence>
<dbReference type="EMBL" id="JARUHM010000009">
    <property type="protein sequence ID" value="MDT9410678.1"/>
    <property type="molecule type" value="Genomic_DNA"/>
</dbReference>
<dbReference type="EMBL" id="LR738855">
    <property type="protein sequence ID" value="VZH84844.1"/>
    <property type="molecule type" value="Genomic_DNA"/>
</dbReference>
<dbReference type="GO" id="GO:0004497">
    <property type="term" value="F:monooxygenase activity"/>
    <property type="evidence" value="ECO:0007669"/>
    <property type="project" value="UniProtKB-KW"/>
</dbReference>
<sequence length="107" mass="12585">MILINVKYQVRPEYVDTFLDEVKWFTDACRAEEGNLFFDWFKNPEKDNEFILVEGFKDGTDVAHVQSAEFQRACEEIPRYLLETPKIINVSIPGKTEWDTMAEFVVE</sequence>
<dbReference type="SUPFAM" id="SSF54909">
    <property type="entry name" value="Dimeric alpha+beta barrel"/>
    <property type="match status" value="1"/>
</dbReference>
<keyword evidence="3" id="KW-0503">Monooxygenase</keyword>
<dbReference type="EC" id="1.-.-.-" evidence="2"/>
<dbReference type="RefSeq" id="WP_155872128.1">
    <property type="nucleotide sequence ID" value="NZ_CP168248.1"/>
</dbReference>
<reference evidence="2 5" key="2">
    <citation type="submission" date="2023-03" db="EMBL/GenBank/DDBJ databases">
        <title>Whole genome sequence of the first Corynebacterium rouxii strains isolated in Brazil: a recent member of Corynebacterium diphtheriae complex.</title>
        <authorList>
            <person name="Vieira V."/>
            <person name="Ramos J.N."/>
            <person name="Araujo M.R.B."/>
            <person name="Baio P.V."/>
            <person name="Sant'Anna L.O."/>
            <person name="Veras J.F.C."/>
            <person name="Vieira E.M.D."/>
            <person name="Sousa M.A.B."/>
            <person name="Camargo C.H."/>
            <person name="Sacchi C.T."/>
            <person name="Campos K.R."/>
            <person name="Santos M.B.N."/>
            <person name="Bokermann S."/>
            <person name="Alvim L.B."/>
            <person name="Santos L.S."/>
            <person name="Mattos-Guaraldi A.L."/>
        </authorList>
    </citation>
    <scope>NUCLEOTIDE SEQUENCE [LARGE SCALE GENOMIC DNA]</scope>
    <source>
        <strain evidence="2 5">70862</strain>
    </source>
</reference>
<dbReference type="PROSITE" id="PS51725">
    <property type="entry name" value="ABM"/>
    <property type="match status" value="1"/>
</dbReference>
<evidence type="ECO:0000313" key="3">
    <source>
        <dbReference type="EMBL" id="VZH84844.1"/>
    </source>
</evidence>
<dbReference type="Pfam" id="PF03992">
    <property type="entry name" value="ABM"/>
    <property type="match status" value="1"/>
</dbReference>
<dbReference type="InterPro" id="IPR011008">
    <property type="entry name" value="Dimeric_a/b-barrel"/>
</dbReference>
<dbReference type="KEGG" id="crf:FRC0190_00839"/>
<dbReference type="Gene3D" id="3.30.70.100">
    <property type="match status" value="1"/>
</dbReference>
<name>A0A6I8MF32_9CORY</name>
<reference evidence="3 4" key="1">
    <citation type="submission" date="2019-11" db="EMBL/GenBank/DDBJ databases">
        <authorList>
            <person name="Brisse S."/>
        </authorList>
    </citation>
    <scope>NUCLEOTIDE SEQUENCE [LARGE SCALE GENOMIC DNA]</scope>
    <source>
        <strain evidence="3">FRC0190</strain>
    </source>
</reference>
<evidence type="ECO:0000313" key="2">
    <source>
        <dbReference type="EMBL" id="MDT9410678.1"/>
    </source>
</evidence>
<keyword evidence="2" id="KW-0560">Oxidoreductase</keyword>
<feature type="domain" description="ABM" evidence="1">
    <location>
        <begin position="2"/>
        <end position="90"/>
    </location>
</feature>
<evidence type="ECO:0000259" key="1">
    <source>
        <dbReference type="PROSITE" id="PS51725"/>
    </source>
</evidence>
<dbReference type="InterPro" id="IPR050744">
    <property type="entry name" value="AI-2_Isomerase_LsrG"/>
</dbReference>
<gene>
    <name evidence="3" type="ORF">FRC0190_00839</name>
    <name evidence="2" type="ORF">P8T80_04670</name>
</gene>